<name>A0ABS9HSH0_9GAMM</name>
<sequence>MDYLQSFSRSLFRPALHLRTGNRSGLALIALWAALWCGVPAGADAQTIDEPGVHLVDPRSGQGHDVDARGQDKASARKPGPAGGPGPAYCAGRPGSDARPDNCIDTQVREDEARRKSIEAARRSGVEVGTHVRDRIPQRPVQRNH</sequence>
<organism evidence="2 4">
    <name type="scientific">Marilutibacter chinensis</name>
    <dbReference type="NCBI Taxonomy" id="2912247"/>
    <lineage>
        <taxon>Bacteria</taxon>
        <taxon>Pseudomonadati</taxon>
        <taxon>Pseudomonadota</taxon>
        <taxon>Gammaproteobacteria</taxon>
        <taxon>Lysobacterales</taxon>
        <taxon>Lysobacteraceae</taxon>
        <taxon>Marilutibacter</taxon>
    </lineage>
</organism>
<dbReference type="RefSeq" id="WP_237053622.1">
    <property type="nucleotide sequence ID" value="NZ_JAKJPO010000001.1"/>
</dbReference>
<protein>
    <recommendedName>
        <fullName evidence="5">DUF4148 domain-containing protein</fullName>
    </recommendedName>
</protein>
<comment type="caution">
    <text evidence="2">The sequence shown here is derived from an EMBL/GenBank/DDBJ whole genome shotgun (WGS) entry which is preliminary data.</text>
</comment>
<feature type="region of interest" description="Disordered" evidence="1">
    <location>
        <begin position="50"/>
        <end position="145"/>
    </location>
</feature>
<evidence type="ECO:0000313" key="2">
    <source>
        <dbReference type="EMBL" id="MCF7221238.1"/>
    </source>
</evidence>
<feature type="compositionally biased region" description="Basic and acidic residues" evidence="1">
    <location>
        <begin position="96"/>
        <end position="137"/>
    </location>
</feature>
<dbReference type="Proteomes" id="UP001430796">
    <property type="component" value="Unassembled WGS sequence"/>
</dbReference>
<reference evidence="2 4" key="1">
    <citation type="submission" date="2022-01" db="EMBL/GenBank/DDBJ databases">
        <title>Lysobacter chinensis sp. nov., a bacterium isolated from cow dung compost.</title>
        <authorList>
            <person name="Liu Y."/>
        </authorList>
    </citation>
    <scope>NUCLEOTIDE SEQUENCE [LARGE SCALE GENOMIC DNA]</scope>
    <source>
        <strain evidence="2 4">TLK-CK17</strain>
    </source>
</reference>
<keyword evidence="4" id="KW-1185">Reference proteome</keyword>
<accession>A0ABS9HSH0</accession>
<reference evidence="2 4" key="3">
    <citation type="submission" date="2022-01" db="EMBL/GenBank/DDBJ databases">
        <authorList>
            <person name="Zhou L.Y."/>
        </authorList>
    </citation>
    <scope>NUCLEOTIDE SEQUENCE [LARGE SCALE GENOMIC DNA]</scope>
    <source>
        <strain evidence="2 4">TLK-CK17</strain>
    </source>
</reference>
<evidence type="ECO:0000313" key="3">
    <source>
        <dbReference type="EMBL" id="MCF7223021.1"/>
    </source>
</evidence>
<gene>
    <name evidence="2" type="ORF">L3V18_05465</name>
    <name evidence="3" type="ORF">L3V18_14680</name>
</gene>
<evidence type="ECO:0008006" key="5">
    <source>
        <dbReference type="Google" id="ProtNLM"/>
    </source>
</evidence>
<proteinExistence type="predicted"/>
<evidence type="ECO:0000256" key="1">
    <source>
        <dbReference type="SAM" id="MobiDB-lite"/>
    </source>
</evidence>
<evidence type="ECO:0000313" key="4">
    <source>
        <dbReference type="Proteomes" id="UP001430796"/>
    </source>
</evidence>
<dbReference type="EMBL" id="JAKJPO010000010">
    <property type="protein sequence ID" value="MCF7223021.1"/>
    <property type="molecule type" value="Genomic_DNA"/>
</dbReference>
<feature type="compositionally biased region" description="Basic and acidic residues" evidence="1">
    <location>
        <begin position="62"/>
        <end position="75"/>
    </location>
</feature>
<dbReference type="EMBL" id="JAKJPO010000001">
    <property type="protein sequence ID" value="MCF7221238.1"/>
    <property type="molecule type" value="Genomic_DNA"/>
</dbReference>
<reference evidence="4" key="2">
    <citation type="submission" date="2022-01" db="EMBL/GenBank/DDBJ databases">
        <title>Lysobacter chinensis sp. nov., a bacterium isolated from cow dung compost.</title>
        <authorList>
            <person name="Zhou L.Y."/>
        </authorList>
    </citation>
    <scope>NUCLEOTIDE SEQUENCE [LARGE SCALE GENOMIC DNA]</scope>
    <source>
        <strain evidence="4">TLK-CK17</strain>
    </source>
</reference>